<keyword evidence="3" id="KW-1185">Reference proteome</keyword>
<organism evidence="2 3">
    <name type="scientific">Ammonifex degensii (strain DSM 10501 / KC4)</name>
    <dbReference type="NCBI Taxonomy" id="429009"/>
    <lineage>
        <taxon>Bacteria</taxon>
        <taxon>Bacillati</taxon>
        <taxon>Bacillota</taxon>
        <taxon>Clostridia</taxon>
        <taxon>Thermoanaerobacterales</taxon>
        <taxon>Thermoanaerobacteraceae</taxon>
        <taxon>Ammonifex</taxon>
    </lineage>
</organism>
<dbReference type="InterPro" id="IPR005646">
    <property type="entry name" value="FapA"/>
</dbReference>
<dbReference type="STRING" id="429009.Adeg_0452"/>
<feature type="domain" description="Flagellar Assembly Protein A N-terminal region" evidence="1">
    <location>
        <begin position="72"/>
        <end position="264"/>
    </location>
</feature>
<dbReference type="PANTHER" id="PTHR38032:SF1">
    <property type="entry name" value="RNA-BINDING PROTEIN KHPB N-TERMINAL DOMAIN-CONTAINING PROTEIN"/>
    <property type="match status" value="1"/>
</dbReference>
<gene>
    <name evidence="2" type="ordered locus">Adeg_0452</name>
</gene>
<dbReference type="eggNOG" id="COG1842">
    <property type="taxonomic scope" value="Bacteria"/>
</dbReference>
<evidence type="ECO:0000313" key="2">
    <source>
        <dbReference type="EMBL" id="ACX51604.1"/>
    </source>
</evidence>
<proteinExistence type="predicted"/>
<evidence type="ECO:0000313" key="3">
    <source>
        <dbReference type="Proteomes" id="UP000002620"/>
    </source>
</evidence>
<dbReference type="Proteomes" id="UP000002620">
    <property type="component" value="Chromosome"/>
</dbReference>
<dbReference type="eggNOG" id="COG1315">
    <property type="taxonomic scope" value="Bacteria"/>
</dbReference>
<accession>C9RBH7</accession>
<evidence type="ECO:0000259" key="1">
    <source>
        <dbReference type="Pfam" id="PF20250"/>
    </source>
</evidence>
<name>C9RBH7_AMMDK</name>
<dbReference type="InterPro" id="IPR046866">
    <property type="entry name" value="FapA_N"/>
</dbReference>
<sequence length="603" mass="65315">MAGERELGGQAYIKEGRLYVRSPGGAPALIIPGEKVKVKVNGEEKSEPVLVKEEDRVEIILPPPEEEPGKVEVLVSRDKLQALLEVKPTRRISYFLPDTPPQAALVIKPEPKVEELFPLDRKALAQLLEEKGVKKGIKEEVIEELYQNPRPGRFVIAVGQPPSPPQDEEVEVRCCPQEVGRPVIRENGTVDYRELQRFPSVTAGSILGVKKPGIPGEPGWGVDGQPIPPRPPREVVLEAGPGAILAPDGLSVIAVNDGRPVYRRRGPSHHYFAVEPLLKIQGDVNLETGNIRFAGSVRVMGNVAEGMEIRAGGSVWVEGEIANALIEAKGDVTVGNVIASTIRAGGPMAFYAKLNPPLLEFLSIFQEALQVTEDLQKHAASRNRPLKAGTAFLLLLERKYSRLLLLLKEIVQQVEPAVRQKTELPPGLIAALQEVQQALAATRFSPPEDLGELRQAVKKLASAQQELEMQATGGKARIVTRYALNSLLEATGDILVIGQGAYNSTLRAGGKVEINGILRGGRAEAQEEIVVNVAGSDLGVKTVISAPTPQKIKLKKAYPGVVIQVGKQMVEITSPLREIKVEPSSSGRLEVIGLSWSPEKETV</sequence>
<dbReference type="HOGENOM" id="CLU_015044_0_1_9"/>
<dbReference type="Pfam" id="PF03961">
    <property type="entry name" value="FapA"/>
    <property type="match status" value="2"/>
</dbReference>
<dbReference type="RefSeq" id="WP_015738482.1">
    <property type="nucleotide sequence ID" value="NC_013385.1"/>
</dbReference>
<protein>
    <recommendedName>
        <fullName evidence="1">Flagellar Assembly Protein A N-terminal region domain-containing protein</fullName>
    </recommendedName>
</protein>
<dbReference type="Pfam" id="PF20250">
    <property type="entry name" value="FapA_N"/>
    <property type="match status" value="1"/>
</dbReference>
<dbReference type="InterPro" id="IPR046865">
    <property type="entry name" value="FapA_b_solenoid"/>
</dbReference>
<dbReference type="AlphaFoldDB" id="C9RBH7"/>
<dbReference type="PANTHER" id="PTHR38032">
    <property type="entry name" value="POLYMERASE-RELATED"/>
    <property type="match status" value="1"/>
</dbReference>
<reference evidence="2 3" key="1">
    <citation type="submission" date="2009-10" db="EMBL/GenBank/DDBJ databases">
        <title>Complete sequence of chromosome of Ammonifex degensii KC4.</title>
        <authorList>
            <consortium name="US DOE Joint Genome Institute"/>
            <person name="Kerfeld C."/>
            <person name="Goodner B."/>
            <person name="Huber H."/>
            <person name="Stetter K."/>
            <person name="Lucas S."/>
            <person name="Copeland A."/>
            <person name="Lapidus A."/>
            <person name="Glavina del Rio T."/>
            <person name="Dalin E."/>
            <person name="Tice H."/>
            <person name="Bruce D."/>
            <person name="Goodwin L."/>
            <person name="Pitluck S."/>
            <person name="Saunders E."/>
            <person name="Brettin T."/>
            <person name="Detter J.C."/>
            <person name="Han C."/>
            <person name="Larimer F."/>
            <person name="Land M."/>
            <person name="Hauser L."/>
            <person name="Kyrpides N."/>
            <person name="Ovchinnikova G."/>
            <person name="Richardson P."/>
        </authorList>
    </citation>
    <scope>NUCLEOTIDE SEQUENCE [LARGE SCALE GENOMIC DNA]</scope>
    <source>
        <strain evidence="3">DSM 10501 / KC4</strain>
    </source>
</reference>
<dbReference type="KEGG" id="adg:Adeg_0452"/>
<dbReference type="EMBL" id="CP001785">
    <property type="protein sequence ID" value="ACX51604.1"/>
    <property type="molecule type" value="Genomic_DNA"/>
</dbReference>